<sequence>MPRPHIMDVSAVAAMSPNPMMPSSVRSSRPPATTS</sequence>
<gene>
    <name evidence="2" type="ORF">ERS007703_04967</name>
</gene>
<accession>A0A0U0T3A1</accession>
<evidence type="ECO:0000256" key="1">
    <source>
        <dbReference type="SAM" id="MobiDB-lite"/>
    </source>
</evidence>
<proteinExistence type="predicted"/>
<feature type="compositionally biased region" description="Low complexity" evidence="1">
    <location>
        <begin position="10"/>
        <end position="35"/>
    </location>
</feature>
<feature type="region of interest" description="Disordered" evidence="1">
    <location>
        <begin position="1"/>
        <end position="35"/>
    </location>
</feature>
<name>A0A0U0T3A1_MYCTX</name>
<reference evidence="3" key="1">
    <citation type="submission" date="2015-03" db="EMBL/GenBank/DDBJ databases">
        <authorList>
            <consortium name="Pathogen Informatics"/>
        </authorList>
    </citation>
    <scope>NUCLEOTIDE SEQUENCE [LARGE SCALE GENOMIC DNA]</scope>
    <source>
        <strain evidence="3">K00500041</strain>
    </source>
</reference>
<evidence type="ECO:0000313" key="2">
    <source>
        <dbReference type="EMBL" id="COX24684.1"/>
    </source>
</evidence>
<dbReference type="AlphaFoldDB" id="A0A0U0T3A1"/>
<dbReference type="EMBL" id="CSAE01001047">
    <property type="protein sequence ID" value="COX24684.1"/>
    <property type="molecule type" value="Genomic_DNA"/>
</dbReference>
<evidence type="ECO:0000313" key="3">
    <source>
        <dbReference type="Proteomes" id="UP000038802"/>
    </source>
</evidence>
<organism evidence="2 3">
    <name type="scientific">Mycobacterium tuberculosis</name>
    <dbReference type="NCBI Taxonomy" id="1773"/>
    <lineage>
        <taxon>Bacteria</taxon>
        <taxon>Bacillati</taxon>
        <taxon>Actinomycetota</taxon>
        <taxon>Actinomycetes</taxon>
        <taxon>Mycobacteriales</taxon>
        <taxon>Mycobacteriaceae</taxon>
        <taxon>Mycobacterium</taxon>
        <taxon>Mycobacterium tuberculosis complex</taxon>
    </lineage>
</organism>
<dbReference type="Proteomes" id="UP000038802">
    <property type="component" value="Unassembled WGS sequence"/>
</dbReference>
<protein>
    <submittedName>
        <fullName evidence="2">Uncharacterized protein</fullName>
    </submittedName>
</protein>